<reference evidence="2 3" key="1">
    <citation type="submission" date="2015-09" db="EMBL/GenBank/DDBJ databases">
        <title>Bacillus cereus food isolates.</title>
        <authorList>
            <person name="Boekhorst J."/>
        </authorList>
    </citation>
    <scope>NUCLEOTIDE SEQUENCE [LARGE SCALE GENOMIC DNA]</scope>
    <source>
        <strain evidence="2 3">B4088</strain>
    </source>
</reference>
<dbReference type="PATRIC" id="fig|1396.535.peg.5907"/>
<accession>A0A164LAL4</accession>
<name>A0A164LAL4_BACCE</name>
<dbReference type="RefSeq" id="WP_063262868.1">
    <property type="nucleotide sequence ID" value="NZ_LJKE01000104.1"/>
</dbReference>
<dbReference type="Proteomes" id="UP000076482">
    <property type="component" value="Unassembled WGS sequence"/>
</dbReference>
<feature type="region of interest" description="Disordered" evidence="1">
    <location>
        <begin position="30"/>
        <end position="49"/>
    </location>
</feature>
<dbReference type="AlphaFoldDB" id="A0A164LAL4"/>
<evidence type="ECO:0000256" key="1">
    <source>
        <dbReference type="SAM" id="MobiDB-lite"/>
    </source>
</evidence>
<organism evidence="2 3">
    <name type="scientific">Bacillus cereus</name>
    <dbReference type="NCBI Taxonomy" id="1396"/>
    <lineage>
        <taxon>Bacteria</taxon>
        <taxon>Bacillati</taxon>
        <taxon>Bacillota</taxon>
        <taxon>Bacilli</taxon>
        <taxon>Bacillales</taxon>
        <taxon>Bacillaceae</taxon>
        <taxon>Bacillus</taxon>
        <taxon>Bacillus cereus group</taxon>
    </lineage>
</organism>
<dbReference type="EMBL" id="LJKE01000104">
    <property type="protein sequence ID" value="KZD55605.1"/>
    <property type="molecule type" value="Genomic_DNA"/>
</dbReference>
<protein>
    <submittedName>
        <fullName evidence="2">Uncharacterized protein</fullName>
    </submittedName>
</protein>
<gene>
    <name evidence="2" type="ORF">B4088_5350</name>
</gene>
<sequence>MKKTVAATTGMIIGGLVIAGLAFQSNSDYSWSTEGNSSSNGWPQQQTPDYSKALQQSKETTIIQNINNECCECSKPKEDSHKIWEQYYTGKKPESQWEMDLWNK</sequence>
<proteinExistence type="predicted"/>
<comment type="caution">
    <text evidence="2">The sequence shown here is derived from an EMBL/GenBank/DDBJ whole genome shotgun (WGS) entry which is preliminary data.</text>
</comment>
<evidence type="ECO:0000313" key="3">
    <source>
        <dbReference type="Proteomes" id="UP000076482"/>
    </source>
</evidence>
<evidence type="ECO:0000313" key="2">
    <source>
        <dbReference type="EMBL" id="KZD55605.1"/>
    </source>
</evidence>